<accession>A0A5N7CCV8</accession>
<name>A0A5N7CCV8_PETAA</name>
<dbReference type="EMBL" id="ML735244">
    <property type="protein sequence ID" value="KAE8391568.1"/>
    <property type="molecule type" value="Genomic_DNA"/>
</dbReference>
<dbReference type="Proteomes" id="UP000326877">
    <property type="component" value="Unassembled WGS sequence"/>
</dbReference>
<proteinExistence type="predicted"/>
<dbReference type="AlphaFoldDB" id="A0A5N7CCV8"/>
<reference evidence="1" key="1">
    <citation type="submission" date="2019-04" db="EMBL/GenBank/DDBJ databases">
        <title>Friends and foes A comparative genomics studyof 23 Aspergillus species from section Flavi.</title>
        <authorList>
            <consortium name="DOE Joint Genome Institute"/>
            <person name="Kjaerbolling I."/>
            <person name="Vesth T."/>
            <person name="Frisvad J.C."/>
            <person name="Nybo J.L."/>
            <person name="Theobald S."/>
            <person name="Kildgaard S."/>
            <person name="Isbrandt T."/>
            <person name="Kuo A."/>
            <person name="Sato A."/>
            <person name="Lyhne E.K."/>
            <person name="Kogle M.E."/>
            <person name="Wiebenga A."/>
            <person name="Kun R.S."/>
            <person name="Lubbers R.J."/>
            <person name="Makela M.R."/>
            <person name="Barry K."/>
            <person name="Chovatia M."/>
            <person name="Clum A."/>
            <person name="Daum C."/>
            <person name="Haridas S."/>
            <person name="He G."/>
            <person name="LaButti K."/>
            <person name="Lipzen A."/>
            <person name="Mondo S."/>
            <person name="Riley R."/>
            <person name="Salamov A."/>
            <person name="Simmons B.A."/>
            <person name="Magnuson J.K."/>
            <person name="Henrissat B."/>
            <person name="Mortensen U.H."/>
            <person name="Larsen T.O."/>
            <person name="Devries R.P."/>
            <person name="Grigoriev I.V."/>
            <person name="Machida M."/>
            <person name="Baker S.E."/>
            <person name="Andersen M.R."/>
        </authorList>
    </citation>
    <scope>NUCLEOTIDE SEQUENCE [LARGE SCALE GENOMIC DNA]</scope>
    <source>
        <strain evidence="1">IBT 14317</strain>
    </source>
</reference>
<sequence length="144" mass="16343">MSDTFLFAAGPGPDFVIKYVRIRYISTPGCARHCVLTFFHDEGNASVSFEHSKDLSQSHTDNKVIWIENDSRVDQESTLFQAHYTCPSLKDTAYKIYAHTSMDSNLGCSGFVPDVISLRRMRWLGILNRHHERGAKMHHIGANN</sequence>
<evidence type="ECO:0000313" key="1">
    <source>
        <dbReference type="EMBL" id="KAE8391568.1"/>
    </source>
</evidence>
<protein>
    <submittedName>
        <fullName evidence="1">Uncharacterized protein</fullName>
    </submittedName>
</protein>
<organism evidence="1">
    <name type="scientific">Petromyces alliaceus</name>
    <name type="common">Aspergillus alliaceus</name>
    <dbReference type="NCBI Taxonomy" id="209559"/>
    <lineage>
        <taxon>Eukaryota</taxon>
        <taxon>Fungi</taxon>
        <taxon>Dikarya</taxon>
        <taxon>Ascomycota</taxon>
        <taxon>Pezizomycotina</taxon>
        <taxon>Eurotiomycetes</taxon>
        <taxon>Eurotiomycetidae</taxon>
        <taxon>Eurotiales</taxon>
        <taxon>Aspergillaceae</taxon>
        <taxon>Aspergillus</taxon>
        <taxon>Aspergillus subgen. Circumdati</taxon>
    </lineage>
</organism>
<gene>
    <name evidence="1" type="ORF">BDV23DRAFT_182382</name>
</gene>